<accession>A0ABW0U9P1</accession>
<evidence type="ECO:0000313" key="2">
    <source>
        <dbReference type="EMBL" id="MFC5629555.1"/>
    </source>
</evidence>
<evidence type="ECO:0000256" key="1">
    <source>
        <dbReference type="SAM" id="MobiDB-lite"/>
    </source>
</evidence>
<feature type="compositionally biased region" description="Basic and acidic residues" evidence="1">
    <location>
        <begin position="1"/>
        <end position="16"/>
    </location>
</feature>
<dbReference type="EMBL" id="JBHSPF010000061">
    <property type="protein sequence ID" value="MFC5629555.1"/>
    <property type="molecule type" value="Genomic_DNA"/>
</dbReference>
<gene>
    <name evidence="2" type="ORF">ACFPTR_11905</name>
</gene>
<organism evidence="2 3">
    <name type="scientific">Aliibacillus thermotolerans</name>
    <dbReference type="NCBI Taxonomy" id="1834418"/>
    <lineage>
        <taxon>Bacteria</taxon>
        <taxon>Bacillati</taxon>
        <taxon>Bacillota</taxon>
        <taxon>Bacilli</taxon>
        <taxon>Bacillales</taxon>
        <taxon>Bacillaceae</taxon>
        <taxon>Aliibacillus</taxon>
    </lineage>
</organism>
<comment type="caution">
    <text evidence="2">The sequence shown here is derived from an EMBL/GenBank/DDBJ whole genome shotgun (WGS) entry which is preliminary data.</text>
</comment>
<protein>
    <submittedName>
        <fullName evidence="2">YfhE family protein</fullName>
    </submittedName>
</protein>
<dbReference type="Proteomes" id="UP001596143">
    <property type="component" value="Unassembled WGS sequence"/>
</dbReference>
<dbReference type="Pfam" id="PF14152">
    <property type="entry name" value="YfhE"/>
    <property type="match status" value="1"/>
</dbReference>
<evidence type="ECO:0000313" key="3">
    <source>
        <dbReference type="Proteomes" id="UP001596143"/>
    </source>
</evidence>
<name>A0ABW0U9P1_9BACI</name>
<proteinExistence type="predicted"/>
<dbReference type="RefSeq" id="WP_270896005.1">
    <property type="nucleotide sequence ID" value="NZ_JBHSPF010000061.1"/>
</dbReference>
<sequence length="44" mass="5230">MKEKNAPHERMSDKKGLSATQEVVYQSEFKKADKAYEKEKERKK</sequence>
<dbReference type="InterPro" id="IPR025437">
    <property type="entry name" value="YfhE-like"/>
</dbReference>
<keyword evidence="3" id="KW-1185">Reference proteome</keyword>
<feature type="region of interest" description="Disordered" evidence="1">
    <location>
        <begin position="1"/>
        <end position="20"/>
    </location>
</feature>
<reference evidence="3" key="1">
    <citation type="journal article" date="2019" name="Int. J. Syst. Evol. Microbiol.">
        <title>The Global Catalogue of Microorganisms (GCM) 10K type strain sequencing project: providing services to taxonomists for standard genome sequencing and annotation.</title>
        <authorList>
            <consortium name="The Broad Institute Genomics Platform"/>
            <consortium name="The Broad Institute Genome Sequencing Center for Infectious Disease"/>
            <person name="Wu L."/>
            <person name="Ma J."/>
        </authorList>
    </citation>
    <scope>NUCLEOTIDE SEQUENCE [LARGE SCALE GENOMIC DNA]</scope>
    <source>
        <strain evidence="3">CGMCC 1.15790</strain>
    </source>
</reference>